<gene>
    <name evidence="2" type="ORF">AKO1_005935</name>
</gene>
<dbReference type="Proteomes" id="UP001431209">
    <property type="component" value="Unassembled WGS sequence"/>
</dbReference>
<evidence type="ECO:0000313" key="2">
    <source>
        <dbReference type="EMBL" id="KAL0477164.1"/>
    </source>
</evidence>
<reference evidence="2 3" key="1">
    <citation type="submission" date="2024-03" db="EMBL/GenBank/DDBJ databases">
        <title>The Acrasis kona genome and developmental transcriptomes reveal deep origins of eukaryotic multicellular pathways.</title>
        <authorList>
            <person name="Sheikh S."/>
            <person name="Fu C.-J."/>
            <person name="Brown M.W."/>
            <person name="Baldauf S.L."/>
        </authorList>
    </citation>
    <scope>NUCLEOTIDE SEQUENCE [LARGE SCALE GENOMIC DNA]</scope>
    <source>
        <strain evidence="2 3">ATCC MYA-3509</strain>
    </source>
</reference>
<dbReference type="EMBL" id="JAOPGA020000144">
    <property type="protein sequence ID" value="KAL0477164.1"/>
    <property type="molecule type" value="Genomic_DNA"/>
</dbReference>
<evidence type="ECO:0000256" key="1">
    <source>
        <dbReference type="SAM" id="Phobius"/>
    </source>
</evidence>
<feature type="transmembrane region" description="Helical" evidence="1">
    <location>
        <begin position="20"/>
        <end position="38"/>
    </location>
</feature>
<organism evidence="2 3">
    <name type="scientific">Acrasis kona</name>
    <dbReference type="NCBI Taxonomy" id="1008807"/>
    <lineage>
        <taxon>Eukaryota</taxon>
        <taxon>Discoba</taxon>
        <taxon>Heterolobosea</taxon>
        <taxon>Tetramitia</taxon>
        <taxon>Eutetramitia</taxon>
        <taxon>Acrasidae</taxon>
        <taxon>Acrasis</taxon>
    </lineage>
</organism>
<proteinExistence type="predicted"/>
<keyword evidence="1" id="KW-1133">Transmembrane helix</keyword>
<evidence type="ECO:0000313" key="3">
    <source>
        <dbReference type="Proteomes" id="UP001431209"/>
    </source>
</evidence>
<name>A0AAW2YKM0_9EUKA</name>
<accession>A0AAW2YKM0</accession>
<keyword evidence="1" id="KW-0472">Membrane</keyword>
<keyword evidence="1" id="KW-0812">Transmembrane</keyword>
<sequence>MENKNRPPHSLFSLKGKRSTIGYLATITSFTLVSFYIAKKSLQTRYEFELDEKERKGSYSTKQNYTTKPITPQQRVLEDAQRERDFLEARREQQKVALQRSNDYENVPALPITDDYESFPQMIALRESIGLNSQLDQIDAEHPI</sequence>
<protein>
    <submittedName>
        <fullName evidence="2">Uncharacterized protein</fullName>
    </submittedName>
</protein>
<keyword evidence="3" id="KW-1185">Reference proteome</keyword>
<dbReference type="AlphaFoldDB" id="A0AAW2YKM0"/>
<comment type="caution">
    <text evidence="2">The sequence shown here is derived from an EMBL/GenBank/DDBJ whole genome shotgun (WGS) entry which is preliminary data.</text>
</comment>